<dbReference type="InterPro" id="IPR050663">
    <property type="entry name" value="Ankyrin-SOCS_Box"/>
</dbReference>
<keyword evidence="6" id="KW-1185">Reference proteome</keyword>
<dbReference type="PROSITE" id="PS50088">
    <property type="entry name" value="ANK_REPEAT"/>
    <property type="match status" value="1"/>
</dbReference>
<reference evidence="5" key="1">
    <citation type="submission" date="2020-06" db="EMBL/GenBank/DDBJ databases">
        <authorList>
            <consortium name="Plant Systems Biology data submission"/>
        </authorList>
    </citation>
    <scope>NUCLEOTIDE SEQUENCE</scope>
    <source>
        <strain evidence="5">D6</strain>
    </source>
</reference>
<dbReference type="OrthoDB" id="194358at2759"/>
<name>A0A9N8EAM6_9STRA</name>
<dbReference type="Proteomes" id="UP001153069">
    <property type="component" value="Unassembled WGS sequence"/>
</dbReference>
<proteinExistence type="predicted"/>
<dbReference type="GO" id="GO:0005634">
    <property type="term" value="C:nucleus"/>
    <property type="evidence" value="ECO:0007669"/>
    <property type="project" value="TreeGrafter"/>
</dbReference>
<dbReference type="SMART" id="SM00248">
    <property type="entry name" value="ANK"/>
    <property type="match status" value="2"/>
</dbReference>
<dbReference type="InterPro" id="IPR002110">
    <property type="entry name" value="Ankyrin_rpt"/>
</dbReference>
<feature type="compositionally biased region" description="Low complexity" evidence="4">
    <location>
        <begin position="373"/>
        <end position="383"/>
    </location>
</feature>
<feature type="compositionally biased region" description="Low complexity" evidence="4">
    <location>
        <begin position="9"/>
        <end position="32"/>
    </location>
</feature>
<accession>A0A9N8EAM6</accession>
<comment type="caution">
    <text evidence="5">The sequence shown here is derived from an EMBL/GenBank/DDBJ whole genome shotgun (WGS) entry which is preliminary data.</text>
</comment>
<dbReference type="GO" id="GO:0000976">
    <property type="term" value="F:transcription cis-regulatory region binding"/>
    <property type="evidence" value="ECO:0007669"/>
    <property type="project" value="TreeGrafter"/>
</dbReference>
<keyword evidence="1" id="KW-0677">Repeat</keyword>
<dbReference type="SUPFAM" id="SSF48403">
    <property type="entry name" value="Ankyrin repeat"/>
    <property type="match status" value="1"/>
</dbReference>
<evidence type="ECO:0000256" key="1">
    <source>
        <dbReference type="ARBA" id="ARBA00022737"/>
    </source>
</evidence>
<sequence length="684" mass="75331">MMNNMDNISSSPHSLERLSSSKTSQGQQQQQQQEDEFGWDWEETMSVATANTGSAEADFWVDSLPPQLHPAVSLGIRRVSSCAYFSLQGSIDNANNYASELDLYSLSSEVIGANKSDNTAAAADILYHDILMVVLTYLDAESLAAFSETARRANFEVYYFLQLQLQRALLEDDLLTTCSTTTADNDRLSAIAGSWAISRLASLDPQDAHNVVQEYLDSNCTLRTMPLSHSLAYIREVLRRNGFPGAGQQQPPTLTTSAQAALLIGLVGAATVMSGNAEVVESFGTELPNMLFGVGFVGSLMGAARHRWETTQNRPQQQQEQPLGQEQQNEQAPPAQARDEIQSTMRETAEQMREAAEQMARALQDMLQQIRSTATNNNNNNDTASRRRRRPSNNNAHGGGSISRRMYEALVGAPDNNSTTSQQQQQQQQTLKNEDDNPQSDDAPLSTIDDNDDTSPEEEKRIVPVKKMPSGCVGAYFRAIRRASNSITRIVKLQRRSRFDALPNKEMVARSFIDACCSDESIHSVRDLVQVRGTIDADGFYVGSDGTETCALHASAFHGATQVLEFLCGGIDERDASQDEGLCCVNLQDANGWTALHFAAGANCVESARILADRGANLSVVAENGYTPLQWAQRLRNMEVAEELQRRLEQTDPYHAANNRWMGASQPLSMIAHRFFGFALVPTH</sequence>
<evidence type="ECO:0000256" key="4">
    <source>
        <dbReference type="SAM" id="MobiDB-lite"/>
    </source>
</evidence>
<dbReference type="InterPro" id="IPR036770">
    <property type="entry name" value="Ankyrin_rpt-contain_sf"/>
</dbReference>
<evidence type="ECO:0000313" key="6">
    <source>
        <dbReference type="Proteomes" id="UP001153069"/>
    </source>
</evidence>
<dbReference type="PANTHER" id="PTHR24193:SF121">
    <property type="entry name" value="ADA2A-CONTAINING COMPLEX COMPONENT 3, ISOFORM D"/>
    <property type="match status" value="1"/>
</dbReference>
<gene>
    <name evidence="5" type="ORF">SEMRO_692_G188190.1</name>
</gene>
<feature type="region of interest" description="Disordered" evidence="4">
    <location>
        <begin position="309"/>
        <end position="339"/>
    </location>
</feature>
<dbReference type="Pfam" id="PF12796">
    <property type="entry name" value="Ank_2"/>
    <property type="match status" value="1"/>
</dbReference>
<dbReference type="PANTHER" id="PTHR24193">
    <property type="entry name" value="ANKYRIN REPEAT PROTEIN"/>
    <property type="match status" value="1"/>
</dbReference>
<evidence type="ECO:0000256" key="3">
    <source>
        <dbReference type="PROSITE-ProRule" id="PRU00023"/>
    </source>
</evidence>
<dbReference type="PROSITE" id="PS50297">
    <property type="entry name" value="ANK_REP_REGION"/>
    <property type="match status" value="1"/>
</dbReference>
<feature type="repeat" description="ANK" evidence="3">
    <location>
        <begin position="591"/>
        <end position="623"/>
    </location>
</feature>
<dbReference type="AlphaFoldDB" id="A0A9N8EAM6"/>
<feature type="region of interest" description="Disordered" evidence="4">
    <location>
        <begin position="1"/>
        <end position="35"/>
    </location>
</feature>
<evidence type="ECO:0000313" key="5">
    <source>
        <dbReference type="EMBL" id="CAB9515075.1"/>
    </source>
</evidence>
<keyword evidence="2 3" id="KW-0040">ANK repeat</keyword>
<evidence type="ECO:0000256" key="2">
    <source>
        <dbReference type="ARBA" id="ARBA00023043"/>
    </source>
</evidence>
<feature type="compositionally biased region" description="Low complexity" evidence="4">
    <location>
        <begin position="310"/>
        <end position="336"/>
    </location>
</feature>
<organism evidence="5 6">
    <name type="scientific">Seminavis robusta</name>
    <dbReference type="NCBI Taxonomy" id="568900"/>
    <lineage>
        <taxon>Eukaryota</taxon>
        <taxon>Sar</taxon>
        <taxon>Stramenopiles</taxon>
        <taxon>Ochrophyta</taxon>
        <taxon>Bacillariophyta</taxon>
        <taxon>Bacillariophyceae</taxon>
        <taxon>Bacillariophycidae</taxon>
        <taxon>Naviculales</taxon>
        <taxon>Naviculaceae</taxon>
        <taxon>Seminavis</taxon>
    </lineage>
</organism>
<feature type="region of interest" description="Disordered" evidence="4">
    <location>
        <begin position="373"/>
        <end position="465"/>
    </location>
</feature>
<dbReference type="GO" id="GO:0045944">
    <property type="term" value="P:positive regulation of transcription by RNA polymerase II"/>
    <property type="evidence" value="ECO:0007669"/>
    <property type="project" value="TreeGrafter"/>
</dbReference>
<protein>
    <submittedName>
        <fullName evidence="5">Ankyrin Repeat Protein</fullName>
    </submittedName>
</protein>
<dbReference type="EMBL" id="CAICTM010000691">
    <property type="protein sequence ID" value="CAB9515075.1"/>
    <property type="molecule type" value="Genomic_DNA"/>
</dbReference>
<dbReference type="Gene3D" id="1.25.40.20">
    <property type="entry name" value="Ankyrin repeat-containing domain"/>
    <property type="match status" value="1"/>
</dbReference>